<reference evidence="1" key="1">
    <citation type="submission" date="2019-02" db="EMBL/GenBank/DDBJ databases">
        <authorList>
            <consortium name="PulseNet: The National Subtyping Network for Foodborne Disease Surveillance"/>
            <person name="Tarr C.L."/>
            <person name="Trees E."/>
            <person name="Katz L.S."/>
            <person name="Carleton-Romer H.A."/>
            <person name="Stroika S."/>
            <person name="Kucerova Z."/>
            <person name="Roache K.F."/>
            <person name="Sabol A.L."/>
            <person name="Besser J."/>
            <person name="Gerner-Smidt P."/>
        </authorList>
    </citation>
    <scope>NUCLEOTIDE SEQUENCE</scope>
    <source>
        <strain evidence="2">PNUSAS012977</strain>
        <strain evidence="1">PNUSAS067109</strain>
    </source>
</reference>
<comment type="caution">
    <text evidence="1">The sequence shown here is derived from an EMBL/GenBank/DDBJ whole genome shotgun (WGS) entry which is preliminary data.</text>
</comment>
<organism evidence="1">
    <name type="scientific">Salmonella enterica</name>
    <name type="common">Salmonella choleraesuis</name>
    <dbReference type="NCBI Taxonomy" id="28901"/>
    <lineage>
        <taxon>Bacteria</taxon>
        <taxon>Pseudomonadati</taxon>
        <taxon>Pseudomonadota</taxon>
        <taxon>Gammaproteobacteria</taxon>
        <taxon>Enterobacterales</taxon>
        <taxon>Enterobacteriaceae</taxon>
        <taxon>Salmonella</taxon>
    </lineage>
</organism>
<accession>A0A5T3ZCP5</accession>
<protein>
    <submittedName>
        <fullName evidence="1">DUF2724 domain-containing protein</fullName>
    </submittedName>
</protein>
<evidence type="ECO:0000313" key="2">
    <source>
        <dbReference type="EMBL" id="EBN0820905.1"/>
    </source>
</evidence>
<gene>
    <name evidence="2" type="ORF">CAM06_17215</name>
    <name evidence="1" type="ORF">EW248_16860</name>
</gene>
<dbReference type="Pfam" id="PF10893">
    <property type="entry name" value="Phage_186_Fil"/>
    <property type="match status" value="1"/>
</dbReference>
<dbReference type="AlphaFoldDB" id="A0A5T3ZCP5"/>
<evidence type="ECO:0000313" key="1">
    <source>
        <dbReference type="EMBL" id="EAO0732018.1"/>
    </source>
</evidence>
<name>A0A5T3ZCP5_SALER</name>
<proteinExistence type="predicted"/>
<sequence>MHCGHGWIMGKDGKRWHPCRSQDALLAELSAKKQGKPWLLKVMLRLFR</sequence>
<dbReference type="InterPro" id="IPR021221">
    <property type="entry name" value="Fil"/>
</dbReference>
<dbReference type="EMBL" id="AAGEQO010000016">
    <property type="protein sequence ID" value="EBN0820905.1"/>
    <property type="molecule type" value="Genomic_DNA"/>
</dbReference>
<dbReference type="EMBL" id="AACZYW010000049">
    <property type="protein sequence ID" value="EAO0732018.1"/>
    <property type="molecule type" value="Genomic_DNA"/>
</dbReference>